<protein>
    <submittedName>
        <fullName evidence="2">Uncharacterized protein</fullName>
    </submittedName>
</protein>
<keyword evidence="3" id="KW-1185">Reference proteome</keyword>
<dbReference type="EMBL" id="PXXK01000136">
    <property type="protein sequence ID" value="RFN50468.1"/>
    <property type="molecule type" value="Genomic_DNA"/>
</dbReference>
<name>A0A395MR68_9HYPO</name>
<organism evidence="2 3">
    <name type="scientific">Fusarium flagelliforme</name>
    <dbReference type="NCBI Taxonomy" id="2675880"/>
    <lineage>
        <taxon>Eukaryota</taxon>
        <taxon>Fungi</taxon>
        <taxon>Dikarya</taxon>
        <taxon>Ascomycota</taxon>
        <taxon>Pezizomycotina</taxon>
        <taxon>Sordariomycetes</taxon>
        <taxon>Hypocreomycetidae</taxon>
        <taxon>Hypocreales</taxon>
        <taxon>Nectriaceae</taxon>
        <taxon>Fusarium</taxon>
        <taxon>Fusarium incarnatum-equiseti species complex</taxon>
    </lineage>
</organism>
<sequence length="285" mass="32236">MIHGRLFSRPVIPRTLDWKFFRLFSLNNTPDRTTLSPRFISPSLNITLYRTALSLRFFSLYSAASTFQGLLFPRTLDWKISESFSLNTTLKRTVLSSTSISHSPHFQPNVASEFRTSAPEPLQLSTMPSLDAAVQEAGRLEAQLEGSQQRLQATRNRLHAIQQELETLNRQLAIDEQEVEADSRKLEAARAQIRLEELRMGDGSYHLEASTASTPARVIGFTNNVQEMNEIAERFPQDLGTDDLKMAIQARIHGKPVGEKVVKYVRRAPENGPEEVRGRLLCDDI</sequence>
<reference evidence="2 3" key="1">
    <citation type="journal article" date="2018" name="PLoS Pathog.">
        <title>Evolution of structural diversity of trichothecenes, a family of toxins produced by plant pathogenic and entomopathogenic fungi.</title>
        <authorList>
            <person name="Proctor R.H."/>
            <person name="McCormick S.P."/>
            <person name="Kim H.S."/>
            <person name="Cardoza R.E."/>
            <person name="Stanley A.M."/>
            <person name="Lindo L."/>
            <person name="Kelly A."/>
            <person name="Brown D.W."/>
            <person name="Lee T."/>
            <person name="Vaughan M.M."/>
            <person name="Alexander N.J."/>
            <person name="Busman M."/>
            <person name="Gutierrez S."/>
        </authorList>
    </citation>
    <scope>NUCLEOTIDE SEQUENCE [LARGE SCALE GENOMIC DNA]</scope>
    <source>
        <strain evidence="2 3">NRRL 13405</strain>
    </source>
</reference>
<comment type="caution">
    <text evidence="2">The sequence shown here is derived from an EMBL/GenBank/DDBJ whole genome shotgun (WGS) entry which is preliminary data.</text>
</comment>
<proteinExistence type="predicted"/>
<accession>A0A395MR68</accession>
<evidence type="ECO:0000313" key="3">
    <source>
        <dbReference type="Proteomes" id="UP000265631"/>
    </source>
</evidence>
<feature type="coiled-coil region" evidence="1">
    <location>
        <begin position="130"/>
        <end position="192"/>
    </location>
</feature>
<gene>
    <name evidence="2" type="ORF">FIE12Z_5231</name>
</gene>
<dbReference type="Proteomes" id="UP000265631">
    <property type="component" value="Unassembled WGS sequence"/>
</dbReference>
<evidence type="ECO:0000313" key="2">
    <source>
        <dbReference type="EMBL" id="RFN50468.1"/>
    </source>
</evidence>
<dbReference type="AlphaFoldDB" id="A0A395MR68"/>
<keyword evidence="1" id="KW-0175">Coiled coil</keyword>
<evidence type="ECO:0000256" key="1">
    <source>
        <dbReference type="SAM" id="Coils"/>
    </source>
</evidence>